<dbReference type="AlphaFoldDB" id="Q3LW85"/>
<evidence type="ECO:0000313" key="1">
    <source>
        <dbReference type="EMBL" id="ABA27281.1"/>
    </source>
</evidence>
<sequence>MVILHLSKIFLCSKKNIESLKHSIKEKSKIERFLKKNSIDNNNMKKINKNYLLIRGSKKMPYNFTKKFTKNNRLFFYSLKIPNITLLSIISVKKMMNFHYYSLIICKIRELANN</sequence>
<name>Q3LW85_BIGNA</name>
<geneLocation type="nucleomorph" evidence="1"/>
<accession>Q3LW85</accession>
<dbReference type="RefSeq" id="XP_001712893.1">
    <property type="nucleotide sequence ID" value="XM_001712841.1"/>
</dbReference>
<evidence type="ECO:0000313" key="2">
    <source>
        <dbReference type="Proteomes" id="UP000243425"/>
    </source>
</evidence>
<dbReference type="Proteomes" id="UP000243425">
    <property type="component" value="Nucleomorph 2"/>
</dbReference>
<dbReference type="GeneID" id="5788258"/>
<reference evidence="1 2" key="1">
    <citation type="journal article" date="2006" name="Proc. Natl. Acad. Sci. U.S.A.">
        <title>Complete nucleotide sequence of the chlorarachniophyte nucleomorph: nature's smallest nucleus.</title>
        <authorList>
            <person name="Gilson P.R."/>
            <person name="Su V."/>
            <person name="Slamovits C.H."/>
            <person name="Reith M.E."/>
            <person name="Keeling P.J."/>
            <person name="McFadden G.I."/>
        </authorList>
    </citation>
    <scope>NUCLEOTIDE SEQUENCE [LARGE SCALE GENOMIC DNA]</scope>
    <source>
        <strain evidence="2">CCMP621</strain>
    </source>
</reference>
<organism evidence="1 2">
    <name type="scientific">Bigelowiella natans</name>
    <name type="common">Pedinomonas minutissima</name>
    <name type="synonym">Chlorarachnion sp. (strain CCMP621)</name>
    <dbReference type="NCBI Taxonomy" id="227086"/>
    <lineage>
        <taxon>Eukaryota</taxon>
        <taxon>Sar</taxon>
        <taxon>Rhizaria</taxon>
        <taxon>Cercozoa</taxon>
        <taxon>Chlorarachniophyceae</taxon>
        <taxon>Bigelowiella</taxon>
    </lineage>
</organism>
<protein>
    <submittedName>
        <fullName evidence="1">Uncharacterized protein</fullName>
    </submittedName>
</protein>
<proteinExistence type="predicted"/>
<dbReference type="EMBL" id="DQ158857">
    <property type="protein sequence ID" value="ABA27281.1"/>
    <property type="molecule type" value="Genomic_DNA"/>
</dbReference>
<keyword evidence="1" id="KW-0542">Nucleomorph</keyword>